<proteinExistence type="predicted"/>
<dbReference type="Pfam" id="PF05742">
    <property type="entry name" value="TANGO2"/>
    <property type="match status" value="2"/>
</dbReference>
<organism evidence="2 3">
    <name type="scientific">Apatococcus lobatus</name>
    <dbReference type="NCBI Taxonomy" id="904363"/>
    <lineage>
        <taxon>Eukaryota</taxon>
        <taxon>Viridiplantae</taxon>
        <taxon>Chlorophyta</taxon>
        <taxon>core chlorophytes</taxon>
        <taxon>Trebouxiophyceae</taxon>
        <taxon>Chlorellales</taxon>
        <taxon>Chlorellaceae</taxon>
        <taxon>Apatococcus</taxon>
    </lineage>
</organism>
<dbReference type="EMBL" id="JALJOS010000005">
    <property type="protein sequence ID" value="KAK9838874.1"/>
    <property type="molecule type" value="Genomic_DNA"/>
</dbReference>
<feature type="region of interest" description="Disordered" evidence="1">
    <location>
        <begin position="175"/>
        <end position="249"/>
    </location>
</feature>
<dbReference type="AlphaFoldDB" id="A0AAW1RY38"/>
<feature type="compositionally biased region" description="Polar residues" evidence="1">
    <location>
        <begin position="176"/>
        <end position="193"/>
    </location>
</feature>
<reference evidence="2 3" key="1">
    <citation type="journal article" date="2024" name="Nat. Commun.">
        <title>Phylogenomics reveals the evolutionary origins of lichenization in chlorophyte algae.</title>
        <authorList>
            <person name="Puginier C."/>
            <person name="Libourel C."/>
            <person name="Otte J."/>
            <person name="Skaloud P."/>
            <person name="Haon M."/>
            <person name="Grisel S."/>
            <person name="Petersen M."/>
            <person name="Berrin J.G."/>
            <person name="Delaux P.M."/>
            <person name="Dal Grande F."/>
            <person name="Keller J."/>
        </authorList>
    </citation>
    <scope>NUCLEOTIDE SEQUENCE [LARGE SCALE GENOMIC DNA]</scope>
    <source>
        <strain evidence="2 3">SAG 2145</strain>
    </source>
</reference>
<protein>
    <submittedName>
        <fullName evidence="2">Uncharacterized protein</fullName>
    </submittedName>
</protein>
<dbReference type="Proteomes" id="UP001438707">
    <property type="component" value="Unassembled WGS sequence"/>
</dbReference>
<comment type="caution">
    <text evidence="2">The sequence shown here is derived from an EMBL/GenBank/DDBJ whole genome shotgun (WGS) entry which is preliminary data.</text>
</comment>
<dbReference type="PANTHER" id="PTHR17985:SF8">
    <property type="entry name" value="TRANSPORT AND GOLGI ORGANIZATION PROTEIN 2 HOMOLOG"/>
    <property type="match status" value="1"/>
</dbReference>
<keyword evidence="3" id="KW-1185">Reference proteome</keyword>
<dbReference type="InterPro" id="IPR008551">
    <property type="entry name" value="TANGO2"/>
</dbReference>
<gene>
    <name evidence="2" type="ORF">WJX74_005036</name>
</gene>
<name>A0AAW1RY38_9CHLO</name>
<feature type="compositionally biased region" description="Low complexity" evidence="1">
    <location>
        <begin position="194"/>
        <end position="205"/>
    </location>
</feature>
<dbReference type="PANTHER" id="PTHR17985">
    <property type="entry name" value="SER/THR-RICH PROTEIN T10 IN DGCR REGION"/>
    <property type="match status" value="1"/>
</dbReference>
<evidence type="ECO:0000313" key="3">
    <source>
        <dbReference type="Proteomes" id="UP001438707"/>
    </source>
</evidence>
<sequence length="411" mass="44746">MCVAFLLLDSHPDLSFLLAFNRDEYLARPTQPAHWWPEHPDILASKDLQGGGTWLGLSRKGKFALLTNVREVDFAKVKDAASRGGLPVAFLTSSQSPLDFLGNIKKQEYNGFNMVVGDLCTSEVGYVTNRGQHQQPIPLQPGLHGISNGSSLQQEWTKVQRGKSILQDILGLQKPLDSSQSHSNPPANSSMTRISSSGASILSESEQTEDQDLDPASSSAAQRSAMQEPSHVPTESHQHGHKQTASQPPAVNKVDNVLMSSSALTSQQDSQSGAKHEQEISQEPILTQAHDLVHQGASDQARAAAEDSCCKSSISKCYPVPWNDILTKLMQDSTTIVDDSQLPQTGMPEQIERNLSPIFIRSHAMPGGAYGTRTQTVIAAWHDGHAALLESNLIPDGSWVQQKYDFGIRKS</sequence>
<evidence type="ECO:0000256" key="1">
    <source>
        <dbReference type="SAM" id="MobiDB-lite"/>
    </source>
</evidence>
<accession>A0AAW1RY38</accession>
<feature type="compositionally biased region" description="Low complexity" evidence="1">
    <location>
        <begin position="216"/>
        <end position="225"/>
    </location>
</feature>
<evidence type="ECO:0000313" key="2">
    <source>
        <dbReference type="EMBL" id="KAK9838874.1"/>
    </source>
</evidence>